<evidence type="ECO:0000313" key="4">
    <source>
        <dbReference type="Proteomes" id="UP000217250"/>
    </source>
</evidence>
<dbReference type="InterPro" id="IPR024311">
    <property type="entry name" value="Lipocalin-like"/>
</dbReference>
<dbReference type="EMBL" id="CP022386">
    <property type="protein sequence ID" value="ATA86331.1"/>
    <property type="molecule type" value="Genomic_DNA"/>
</dbReference>
<evidence type="ECO:0000313" key="3">
    <source>
        <dbReference type="EMBL" id="ATA86331.1"/>
    </source>
</evidence>
<name>A0A250FMS9_9FLAO</name>
<dbReference type="KEGG" id="cgh:CGC50_03635"/>
<evidence type="ECO:0000259" key="2">
    <source>
        <dbReference type="Pfam" id="PF13648"/>
    </source>
</evidence>
<reference evidence="4" key="1">
    <citation type="submission" date="2017-06" db="EMBL/GenBank/DDBJ databases">
        <title>Capnocytophaga spp. assemblies.</title>
        <authorList>
            <person name="Gulvik C.A."/>
        </authorList>
    </citation>
    <scope>NUCLEOTIDE SEQUENCE [LARGE SCALE GENOMIC DNA]</scope>
    <source>
        <strain evidence="4">H1496</strain>
    </source>
</reference>
<accession>A0A250FMS9</accession>
<evidence type="ECO:0000256" key="1">
    <source>
        <dbReference type="SAM" id="SignalP"/>
    </source>
</evidence>
<gene>
    <name evidence="3" type="ORF">CGC50_03635</name>
</gene>
<dbReference type="OrthoDB" id="1121756at2"/>
<dbReference type="GeneID" id="84807652"/>
<protein>
    <submittedName>
        <fullName evidence="3">Lipocalin</fullName>
    </submittedName>
</protein>
<keyword evidence="1" id="KW-0732">Signal</keyword>
<feature type="domain" description="Lipocalin-like" evidence="2">
    <location>
        <begin position="37"/>
        <end position="144"/>
    </location>
</feature>
<dbReference type="Pfam" id="PF13648">
    <property type="entry name" value="Lipocalin_4"/>
    <property type="match status" value="1"/>
</dbReference>
<sequence>MKKILLLLVAGLMAVSCKTQGTIAKSTQGTRQANKVIKGEWTLSSITYNEKGKYEITLLNDTSKECFEGSYWKFVPNNYRGIYTINNTGCASGNRHFIFTVQEMDKTTGYYDFLLKPTNEKYQSETNAGVRLHLAYLSENEMRWEQTVRVDGKPFIITMNFTKN</sequence>
<dbReference type="RefSeq" id="WP_095909722.1">
    <property type="nucleotide sequence ID" value="NZ_CP022386.1"/>
</dbReference>
<feature type="chain" id="PRO_5012558107" evidence="1">
    <location>
        <begin position="22"/>
        <end position="164"/>
    </location>
</feature>
<dbReference type="Proteomes" id="UP000217250">
    <property type="component" value="Chromosome"/>
</dbReference>
<dbReference type="PROSITE" id="PS51257">
    <property type="entry name" value="PROKAR_LIPOPROTEIN"/>
    <property type="match status" value="1"/>
</dbReference>
<proteinExistence type="predicted"/>
<dbReference type="AlphaFoldDB" id="A0A250FMS9"/>
<organism evidence="3 4">
    <name type="scientific">Capnocytophaga gingivalis</name>
    <dbReference type="NCBI Taxonomy" id="1017"/>
    <lineage>
        <taxon>Bacteria</taxon>
        <taxon>Pseudomonadati</taxon>
        <taxon>Bacteroidota</taxon>
        <taxon>Flavobacteriia</taxon>
        <taxon>Flavobacteriales</taxon>
        <taxon>Flavobacteriaceae</taxon>
        <taxon>Capnocytophaga</taxon>
    </lineage>
</organism>
<feature type="signal peptide" evidence="1">
    <location>
        <begin position="1"/>
        <end position="21"/>
    </location>
</feature>